<evidence type="ECO:0000259" key="1">
    <source>
        <dbReference type="Pfam" id="PF00535"/>
    </source>
</evidence>
<dbReference type="PANTHER" id="PTHR22916:SF3">
    <property type="entry name" value="UDP-GLCNAC:BETAGAL BETA-1,3-N-ACETYLGLUCOSAMINYLTRANSFERASE-LIKE PROTEIN 1"/>
    <property type="match status" value="1"/>
</dbReference>
<name>X0ZM03_9ZZZZ</name>
<organism evidence="2">
    <name type="scientific">marine sediment metagenome</name>
    <dbReference type="NCBI Taxonomy" id="412755"/>
    <lineage>
        <taxon>unclassified sequences</taxon>
        <taxon>metagenomes</taxon>
        <taxon>ecological metagenomes</taxon>
    </lineage>
</organism>
<reference evidence="2" key="1">
    <citation type="journal article" date="2014" name="Front. Microbiol.">
        <title>High frequency of phylogenetically diverse reductive dehalogenase-homologous genes in deep subseafloor sedimentary metagenomes.</title>
        <authorList>
            <person name="Kawai M."/>
            <person name="Futagami T."/>
            <person name="Toyoda A."/>
            <person name="Takaki Y."/>
            <person name="Nishi S."/>
            <person name="Hori S."/>
            <person name="Arai W."/>
            <person name="Tsubouchi T."/>
            <person name="Morono Y."/>
            <person name="Uchiyama I."/>
            <person name="Ito T."/>
            <person name="Fujiyama A."/>
            <person name="Inagaki F."/>
            <person name="Takami H."/>
        </authorList>
    </citation>
    <scope>NUCLEOTIDE SEQUENCE</scope>
    <source>
        <strain evidence="2">Expedition CK06-06</strain>
    </source>
</reference>
<dbReference type="SUPFAM" id="SSF53448">
    <property type="entry name" value="Nucleotide-diphospho-sugar transferases"/>
    <property type="match status" value="1"/>
</dbReference>
<protein>
    <recommendedName>
        <fullName evidence="1">Glycosyltransferase 2-like domain-containing protein</fullName>
    </recommendedName>
</protein>
<dbReference type="AlphaFoldDB" id="X0ZM03"/>
<proteinExistence type="predicted"/>
<dbReference type="InterPro" id="IPR029044">
    <property type="entry name" value="Nucleotide-diphossugar_trans"/>
</dbReference>
<dbReference type="InterPro" id="IPR001173">
    <property type="entry name" value="Glyco_trans_2-like"/>
</dbReference>
<accession>X0ZM03</accession>
<evidence type="ECO:0000313" key="2">
    <source>
        <dbReference type="EMBL" id="GAG70740.1"/>
    </source>
</evidence>
<feature type="non-terminal residue" evidence="2">
    <location>
        <position position="291"/>
    </location>
</feature>
<feature type="non-terminal residue" evidence="2">
    <location>
        <position position="1"/>
    </location>
</feature>
<gene>
    <name evidence="2" type="ORF">S01H4_11121</name>
</gene>
<dbReference type="EMBL" id="BART01004428">
    <property type="protein sequence ID" value="GAG70740.1"/>
    <property type="molecule type" value="Genomic_DNA"/>
</dbReference>
<feature type="domain" description="Glycosyltransferase 2-like" evidence="1">
    <location>
        <begin position="1"/>
        <end position="104"/>
    </location>
</feature>
<dbReference type="PANTHER" id="PTHR22916">
    <property type="entry name" value="GLYCOSYLTRANSFERASE"/>
    <property type="match status" value="1"/>
</dbReference>
<dbReference type="Pfam" id="PF00535">
    <property type="entry name" value="Glycos_transf_2"/>
    <property type="match status" value="1"/>
</dbReference>
<sequence>YQNFEYIIVDDGSTDNTKEIVQSFQDKRIKYISQQHIGTPASGRNNGIKNAKGEFIAFLDSDDIWFPQKLEIQLKEFHKNANILILATNGIIIPMRPYRKYLSIKKNLIVSFRDLIVNKMNPIMNSSVLIKRTAIEAIGLIDEEHLIRASEDYDYWLRVLKYRDNSILVLKQILVKYRAHSFNITTDMYTNSDFFKKLYERLVYIHDKYEEYDPELLNIKIRAALYQLRVFKTKESLIQRKVHINYVLNDKFLKFYDRLWIGFGYFNDKYLKTIINNYIIDKLNNYLIYFK</sequence>
<dbReference type="Gene3D" id="3.90.550.10">
    <property type="entry name" value="Spore Coat Polysaccharide Biosynthesis Protein SpsA, Chain A"/>
    <property type="match status" value="1"/>
</dbReference>
<dbReference type="GO" id="GO:0016758">
    <property type="term" value="F:hexosyltransferase activity"/>
    <property type="evidence" value="ECO:0007669"/>
    <property type="project" value="UniProtKB-ARBA"/>
</dbReference>
<comment type="caution">
    <text evidence="2">The sequence shown here is derived from an EMBL/GenBank/DDBJ whole genome shotgun (WGS) entry which is preliminary data.</text>
</comment>